<feature type="transmembrane region" description="Helical" evidence="8">
    <location>
        <begin position="404"/>
        <end position="424"/>
    </location>
</feature>
<feature type="compositionally biased region" description="Low complexity" evidence="7">
    <location>
        <begin position="83"/>
        <end position="95"/>
    </location>
</feature>
<dbReference type="InterPro" id="IPR003918">
    <property type="entry name" value="NADH_UbQ_OxRdtase"/>
</dbReference>
<dbReference type="PRINTS" id="PR01437">
    <property type="entry name" value="NUOXDRDTASE4"/>
</dbReference>
<dbReference type="NCBIfam" id="NF004500">
    <property type="entry name" value="PRK05846.1-4"/>
    <property type="match status" value="1"/>
</dbReference>
<feature type="transmembrane region" description="Helical" evidence="8">
    <location>
        <begin position="506"/>
        <end position="524"/>
    </location>
</feature>
<dbReference type="GO" id="GO:0048039">
    <property type="term" value="F:ubiquinone binding"/>
    <property type="evidence" value="ECO:0007669"/>
    <property type="project" value="TreeGrafter"/>
</dbReference>
<feature type="domain" description="NADH:quinone oxidoreductase/Mrp antiporter transmembrane" evidence="9">
    <location>
        <begin position="286"/>
        <end position="588"/>
    </location>
</feature>
<feature type="transmembrane region" description="Helical" evidence="8">
    <location>
        <begin position="447"/>
        <end position="468"/>
    </location>
</feature>
<keyword evidence="11" id="KW-1185">Reference proteome</keyword>
<accession>A0A6G9YG51</accession>
<evidence type="ECO:0000256" key="4">
    <source>
        <dbReference type="ARBA" id="ARBA00022989"/>
    </source>
</evidence>
<feature type="compositionally biased region" description="Basic residues" evidence="7">
    <location>
        <begin position="58"/>
        <end position="82"/>
    </location>
</feature>
<evidence type="ECO:0000256" key="8">
    <source>
        <dbReference type="SAM" id="Phobius"/>
    </source>
</evidence>
<dbReference type="EC" id="1.6.5.11" evidence="10"/>
<dbReference type="InterPro" id="IPR010227">
    <property type="entry name" value="NADH_Q_OxRdtase_chainM/4"/>
</dbReference>
<feature type="transmembrane region" description="Helical" evidence="8">
    <location>
        <begin position="290"/>
        <end position="310"/>
    </location>
</feature>
<feature type="compositionally biased region" description="Basic residues" evidence="7">
    <location>
        <begin position="11"/>
        <end position="29"/>
    </location>
</feature>
<evidence type="ECO:0000256" key="7">
    <source>
        <dbReference type="SAM" id="MobiDB-lite"/>
    </source>
</evidence>
<gene>
    <name evidence="10" type="ORF">F5544_21680</name>
</gene>
<evidence type="ECO:0000256" key="3">
    <source>
        <dbReference type="ARBA" id="ARBA00022692"/>
    </source>
</evidence>
<evidence type="ECO:0000256" key="1">
    <source>
        <dbReference type="ARBA" id="ARBA00004127"/>
    </source>
</evidence>
<feature type="region of interest" description="Disordered" evidence="7">
    <location>
        <begin position="1"/>
        <end position="108"/>
    </location>
</feature>
<feature type="transmembrane region" description="Helical" evidence="8">
    <location>
        <begin position="579"/>
        <end position="599"/>
    </location>
</feature>
<organism evidence="10 11">
    <name type="scientific">Nocardia arthritidis</name>
    <dbReference type="NCBI Taxonomy" id="228602"/>
    <lineage>
        <taxon>Bacteria</taxon>
        <taxon>Bacillati</taxon>
        <taxon>Actinomycetota</taxon>
        <taxon>Actinomycetes</taxon>
        <taxon>Mycobacteriales</taxon>
        <taxon>Nocardiaceae</taxon>
        <taxon>Nocardia</taxon>
    </lineage>
</organism>
<feature type="transmembrane region" description="Helical" evidence="8">
    <location>
        <begin position="331"/>
        <end position="352"/>
    </location>
</feature>
<dbReference type="Proteomes" id="UP000503540">
    <property type="component" value="Chromosome"/>
</dbReference>
<feature type="compositionally biased region" description="Basic residues" evidence="7">
    <location>
        <begin position="96"/>
        <end position="108"/>
    </location>
</feature>
<dbReference type="GO" id="GO:0008137">
    <property type="term" value="F:NADH dehydrogenase (ubiquinone) activity"/>
    <property type="evidence" value="ECO:0007669"/>
    <property type="project" value="InterPro"/>
</dbReference>
<feature type="transmembrane region" description="Helical" evidence="8">
    <location>
        <begin position="265"/>
        <end position="284"/>
    </location>
</feature>
<evidence type="ECO:0000256" key="2">
    <source>
        <dbReference type="ARBA" id="ARBA00009025"/>
    </source>
</evidence>
<dbReference type="EMBL" id="CP046172">
    <property type="protein sequence ID" value="QIS12199.1"/>
    <property type="molecule type" value="Genomic_DNA"/>
</dbReference>
<feature type="transmembrane region" description="Helical" evidence="8">
    <location>
        <begin position="475"/>
        <end position="494"/>
    </location>
</feature>
<dbReference type="Pfam" id="PF00361">
    <property type="entry name" value="Proton_antipo_M"/>
    <property type="match status" value="1"/>
</dbReference>
<evidence type="ECO:0000259" key="9">
    <source>
        <dbReference type="Pfam" id="PF00361"/>
    </source>
</evidence>
<dbReference type="GO" id="GO:0042773">
    <property type="term" value="P:ATP synthesis coupled electron transport"/>
    <property type="evidence" value="ECO:0007669"/>
    <property type="project" value="InterPro"/>
</dbReference>
<feature type="transmembrane region" description="Helical" evidence="8">
    <location>
        <begin position="544"/>
        <end position="567"/>
    </location>
</feature>
<feature type="transmembrane region" description="Helical" evidence="8">
    <location>
        <begin position="372"/>
        <end position="392"/>
    </location>
</feature>
<keyword evidence="4 8" id="KW-1133">Transmembrane helix</keyword>
<comment type="similarity">
    <text evidence="2">Belongs to the complex I subunit 4 family.</text>
</comment>
<keyword evidence="10" id="KW-0560">Oxidoreductase</keyword>
<dbReference type="KEGG" id="nah:F5544_21680"/>
<feature type="transmembrane region" description="Helical" evidence="8">
    <location>
        <begin position="619"/>
        <end position="640"/>
    </location>
</feature>
<keyword evidence="3 6" id="KW-0812">Transmembrane</keyword>
<name>A0A6G9YG51_9NOCA</name>
<reference evidence="10 11" key="1">
    <citation type="journal article" date="2019" name="ACS Chem. Biol.">
        <title>Identification and Mobilization of a Cryptic Antibiotic Biosynthesis Gene Locus from a Human-Pathogenic Nocardia Isolate.</title>
        <authorList>
            <person name="Herisse M."/>
            <person name="Ishida K."/>
            <person name="Porter J.L."/>
            <person name="Howden B."/>
            <person name="Hertweck C."/>
            <person name="Stinear T.P."/>
            <person name="Pidot S.J."/>
        </authorList>
    </citation>
    <scope>NUCLEOTIDE SEQUENCE [LARGE SCALE GENOMIC DNA]</scope>
    <source>
        <strain evidence="10 11">AUSMDU00012717</strain>
    </source>
</reference>
<dbReference type="GO" id="GO:0015990">
    <property type="term" value="P:electron transport coupled proton transport"/>
    <property type="evidence" value="ECO:0007669"/>
    <property type="project" value="TreeGrafter"/>
</dbReference>
<evidence type="ECO:0000313" key="11">
    <source>
        <dbReference type="Proteomes" id="UP000503540"/>
    </source>
</evidence>
<dbReference type="PANTHER" id="PTHR43507">
    <property type="entry name" value="NADH-UBIQUINONE OXIDOREDUCTASE CHAIN 4"/>
    <property type="match status" value="1"/>
</dbReference>
<comment type="subcellular location">
    <subcellularLocation>
        <location evidence="1">Endomembrane system</location>
        <topology evidence="1">Multi-pass membrane protein</topology>
    </subcellularLocation>
    <subcellularLocation>
        <location evidence="6">Membrane</location>
        <topology evidence="6">Multi-pass membrane protein</topology>
    </subcellularLocation>
</comment>
<dbReference type="InterPro" id="IPR001750">
    <property type="entry name" value="ND/Mrp_TM"/>
</dbReference>
<dbReference type="GO" id="GO:0003954">
    <property type="term" value="F:NADH dehydrogenase activity"/>
    <property type="evidence" value="ECO:0007669"/>
    <property type="project" value="TreeGrafter"/>
</dbReference>
<protein>
    <submittedName>
        <fullName evidence="10">NADH-quinone oxidoreductase subunit M</fullName>
        <ecNumber evidence="10">1.6.5.11</ecNumber>
    </submittedName>
</protein>
<evidence type="ECO:0000256" key="6">
    <source>
        <dbReference type="RuleBase" id="RU000320"/>
    </source>
</evidence>
<feature type="transmembrane region" description="Helical" evidence="8">
    <location>
        <begin position="232"/>
        <end position="253"/>
    </location>
</feature>
<feature type="transmembrane region" description="Helical" evidence="8">
    <location>
        <begin position="184"/>
        <end position="203"/>
    </location>
</feature>
<feature type="transmembrane region" description="Helical" evidence="8">
    <location>
        <begin position="153"/>
        <end position="172"/>
    </location>
</feature>
<evidence type="ECO:0000313" key="10">
    <source>
        <dbReference type="EMBL" id="QIS12199.1"/>
    </source>
</evidence>
<dbReference type="PANTHER" id="PTHR43507:SF1">
    <property type="entry name" value="NADH-UBIQUINONE OXIDOREDUCTASE CHAIN 4"/>
    <property type="match status" value="1"/>
</dbReference>
<dbReference type="GO" id="GO:0012505">
    <property type="term" value="C:endomembrane system"/>
    <property type="evidence" value="ECO:0007669"/>
    <property type="project" value="UniProtKB-SubCell"/>
</dbReference>
<proteinExistence type="inferred from homology"/>
<dbReference type="AlphaFoldDB" id="A0A6G9YG51"/>
<dbReference type="GO" id="GO:0016020">
    <property type="term" value="C:membrane"/>
    <property type="evidence" value="ECO:0007669"/>
    <property type="project" value="UniProtKB-SubCell"/>
</dbReference>
<evidence type="ECO:0000256" key="5">
    <source>
        <dbReference type="ARBA" id="ARBA00023136"/>
    </source>
</evidence>
<keyword evidence="5 8" id="KW-0472">Membrane</keyword>
<dbReference type="NCBIfam" id="TIGR01972">
    <property type="entry name" value="NDH_I_M"/>
    <property type="match status" value="1"/>
</dbReference>
<sequence>MGVVAAELARAGRRRASRRGRRARGRRHRAGADGGRGRCRGRLLPVRAARNPADRTGSRLRAHRRGPPGPLRRRAQRGRVHAARAAPHPVAGIPRQPRHRRNRQRHRRIHRRPVRAGPAGAVRLRAYLCPVHVHRRGPAGRCPAGGEDLVTNYPWLTTLWLAPAIGAALVLAVPAKQRTFARGLGFTIALAMLVFAVVLAVRFEPGGSQYQFVESHSWIPAFGAGYTLGLDGIALVLVLLTTALVPLLMLAGWHDERAVGSGTRVAHTYVALTLMVEAMVLISFVSLDILLFYVFFEAMLVPMYFLIGGFGPRTVDQQLRQQRSRAAVKFLLYNLFGGLIMLAAVIGLYVVTARDGSGTFDFRDVVAAANSGHLGATPGVLNALFLGFMFAFAVKAPLWPLHTWLPDAAVAATPSSAVLMMAVVDKVGTFGMLRYCLQLFPDASKTYAPLVITLSVIGIIYGALLAIGQTDVMRLIAYTSISHFGFIILGIFAMTSQGQAGATLYMVNHGISTAALFLVAGFLVSRRGTRLIAEFGGVQKVAPVLAGTFMIAGLATLSLPGLAPFISEFLVLLGTFTRYQAAAVIATGALVLAALYVLWMYQRMMTGPVKKGNERLYDLVPRELAVVVPLIVALLFLGVYPKPVLDFINPAVANTLTTIGVHDPAPNTPATADAGGTSK</sequence>